<evidence type="ECO:0000313" key="1">
    <source>
        <dbReference type="EMBL" id="VTZ52495.1"/>
    </source>
</evidence>
<evidence type="ECO:0000313" key="2">
    <source>
        <dbReference type="Proteomes" id="UP000485880"/>
    </source>
</evidence>
<dbReference type="EMBL" id="CABFMQ020000142">
    <property type="protein sequence ID" value="VTZ52495.1"/>
    <property type="molecule type" value="Genomic_DNA"/>
</dbReference>
<gene>
    <name evidence="1" type="ORF">MPC4_80166</name>
</gene>
<proteinExistence type="predicted"/>
<dbReference type="Proteomes" id="UP000485880">
    <property type="component" value="Unassembled WGS sequence"/>
</dbReference>
<sequence>MNNFEIVIAVVAAISFILASLSLARPRVDSTEPQYREMSEYHRDAIDAADQDRLLNPIKDYHLLSSEIEKTSAVLNEAILQKLRIPGLQAELDRLNARKADLHRNLFFGKAA</sequence>
<organism evidence="1 2">
    <name type="scientific">Methylocella tundrae</name>
    <dbReference type="NCBI Taxonomy" id="227605"/>
    <lineage>
        <taxon>Bacteria</taxon>
        <taxon>Pseudomonadati</taxon>
        <taxon>Pseudomonadota</taxon>
        <taxon>Alphaproteobacteria</taxon>
        <taxon>Hyphomicrobiales</taxon>
        <taxon>Beijerinckiaceae</taxon>
        <taxon>Methylocella</taxon>
    </lineage>
</organism>
<comment type="caution">
    <text evidence="1">The sequence shown here is derived from an EMBL/GenBank/DDBJ whole genome shotgun (WGS) entry which is preliminary data.</text>
</comment>
<protein>
    <submittedName>
        <fullName evidence="1">Uncharacterized protein</fullName>
    </submittedName>
</protein>
<name>A0A8B6MCT4_METTU</name>
<accession>A0A8B6MCT4</accession>
<dbReference type="RefSeq" id="WP_174514064.1">
    <property type="nucleotide sequence ID" value="NZ_CABFMQ020000142.1"/>
</dbReference>
<reference evidence="1 2" key="1">
    <citation type="submission" date="2019-05" db="EMBL/GenBank/DDBJ databases">
        <authorList>
            <person name="Farhan Ul Haque M."/>
        </authorList>
    </citation>
    <scope>NUCLEOTIDE SEQUENCE [LARGE SCALE GENOMIC DNA]</scope>
    <source>
        <strain evidence="1">2</strain>
    </source>
</reference>
<keyword evidence="2" id="KW-1185">Reference proteome</keyword>
<dbReference type="AlphaFoldDB" id="A0A8B6MCT4"/>